<feature type="region of interest" description="Disordered" evidence="1">
    <location>
        <begin position="145"/>
        <end position="170"/>
    </location>
</feature>
<evidence type="ECO:0000313" key="3">
    <source>
        <dbReference type="EMBL" id="KAA8893992.1"/>
    </source>
</evidence>
<dbReference type="EMBL" id="VXIS01000380">
    <property type="protein sequence ID" value="KAA8893992.1"/>
    <property type="molecule type" value="Genomic_DNA"/>
</dbReference>
<dbReference type="Gene3D" id="1.20.5.170">
    <property type="match status" value="1"/>
</dbReference>
<evidence type="ECO:0000313" key="4">
    <source>
        <dbReference type="Proteomes" id="UP000326924"/>
    </source>
</evidence>
<evidence type="ECO:0000259" key="2">
    <source>
        <dbReference type="Pfam" id="PF20713"/>
    </source>
</evidence>
<dbReference type="InParanoid" id="A0A5J5EEE5"/>
<dbReference type="AlphaFoldDB" id="A0A5J5EEE5"/>
<reference evidence="3 4" key="1">
    <citation type="submission" date="2019-09" db="EMBL/GenBank/DDBJ databases">
        <title>Draft genome of the ectomycorrhizal ascomycete Sphaerosporella brunnea.</title>
        <authorList>
            <consortium name="DOE Joint Genome Institute"/>
            <person name="Benucci G.M."/>
            <person name="Marozzi G."/>
            <person name="Antonielli L."/>
            <person name="Sanchez S."/>
            <person name="Marco P."/>
            <person name="Wang X."/>
            <person name="Falini L.B."/>
            <person name="Barry K."/>
            <person name="Haridas S."/>
            <person name="Lipzen A."/>
            <person name="Labutti K."/>
            <person name="Grigoriev I.V."/>
            <person name="Murat C."/>
            <person name="Martin F."/>
            <person name="Albertini E."/>
            <person name="Donnini D."/>
            <person name="Bonito G."/>
        </authorList>
    </citation>
    <scope>NUCLEOTIDE SEQUENCE [LARGE SCALE GENOMIC DNA]</scope>
    <source>
        <strain evidence="3 4">Sb_GMNB300</strain>
    </source>
</reference>
<dbReference type="OrthoDB" id="5979581at2759"/>
<comment type="caution">
    <text evidence="3">The sequence shown here is derived from an EMBL/GenBank/DDBJ whole genome shotgun (WGS) entry which is preliminary data.</text>
</comment>
<accession>A0A5J5EEE5</accession>
<protein>
    <recommendedName>
        <fullName evidence="2">DUF6826 domain-containing protein</fullName>
    </recommendedName>
</protein>
<evidence type="ECO:0000256" key="1">
    <source>
        <dbReference type="SAM" id="MobiDB-lite"/>
    </source>
</evidence>
<name>A0A5J5EEE5_9PEZI</name>
<dbReference type="Pfam" id="PF20713">
    <property type="entry name" value="DUF6826"/>
    <property type="match status" value="1"/>
</dbReference>
<keyword evidence="4" id="KW-1185">Reference proteome</keyword>
<gene>
    <name evidence="3" type="ORF">FN846DRAFT_913428</name>
</gene>
<feature type="domain" description="DUF6826" evidence="2">
    <location>
        <begin position="306"/>
        <end position="375"/>
    </location>
</feature>
<sequence length="704" mass="79836">MPISEDVVSAWFKKLAIAHDGGADSSAEGYGYTFFCDELHRLFTMLKHDLMRAFALPEPKRLWKAVVDNATRGYEVEIARLRGAEAAHDRSQTEMKVENAALHTEIVRLQTENAALHADIVRLQAETVTLKADIDRVKTDFADKKARRKEKEQKLEQEKERLLKEKEQEKEKLVKEKDALMSSNRHVLTRMENMERELNAHQVTRSATHAGRWMALKQNKGFYIDDLPVKDLDELSRAETVLVNMLLNIDFPTEISMYNPIVLVLRRLFGDSSAAEKVPEKDTPHFMAEAAWQALHGATATGDKLASVLQTHDHRYLDNYAPDLAICHKTSIIEEPGSIVCVAEVKPTTTDRFNSHMLGQTWDYLHSTVKAQPHRRNVVAVLSSLKRNVVLMHDSQTQVTTQYRECTLADVIRYIRGVVLVQPGYGAHPFPWGADIGAPMRPLGKPRHTAVAEFKIPDAMLDDLAADGNAPVSDFCKGEKLEGRRRTQERFVNRSNRASCMPEMMAVKRLVQNTYPLVPAPRDRSFNSVTDSTTGVSDEINILLKIDKLGAPTTQPIILYHTADFKELAGDGGARSIKGILIDLGEAVNISDRRRAHYFRGGYTCYPLRLMQGKVQTESAYHPVLADDYATWLLLVNSLMYLKPWLTAPRASGKVLCKNSTEQTKMIRFWEELMVMDGWDRFYQAADQERVNELRRLSGFVHWV</sequence>
<dbReference type="InterPro" id="IPR049229">
    <property type="entry name" value="DUF6826"/>
</dbReference>
<dbReference type="Proteomes" id="UP000326924">
    <property type="component" value="Unassembled WGS sequence"/>
</dbReference>
<organism evidence="3 4">
    <name type="scientific">Sphaerosporella brunnea</name>
    <dbReference type="NCBI Taxonomy" id="1250544"/>
    <lineage>
        <taxon>Eukaryota</taxon>
        <taxon>Fungi</taxon>
        <taxon>Dikarya</taxon>
        <taxon>Ascomycota</taxon>
        <taxon>Pezizomycotina</taxon>
        <taxon>Pezizomycetes</taxon>
        <taxon>Pezizales</taxon>
        <taxon>Pyronemataceae</taxon>
        <taxon>Sphaerosporella</taxon>
    </lineage>
</organism>
<proteinExistence type="predicted"/>